<feature type="non-terminal residue" evidence="1">
    <location>
        <position position="94"/>
    </location>
</feature>
<dbReference type="Proteomes" id="UP001057452">
    <property type="component" value="Chromosome 22"/>
</dbReference>
<accession>A0ACB9WI74</accession>
<reference evidence="1" key="1">
    <citation type="submission" date="2022-05" db="EMBL/GenBank/DDBJ databases">
        <title>Chromosome-level genome of Chaenocephalus aceratus.</title>
        <authorList>
            <person name="Park H."/>
        </authorList>
    </citation>
    <scope>NUCLEOTIDE SEQUENCE</scope>
    <source>
        <strain evidence="1">KU_202001</strain>
    </source>
</reference>
<sequence>LAERDNASVTSPAVLMVCFASFTGGNQIQWIDCGTNDPGQSSCTGQISECSPAAASEQGQRARRILSQYGNRSSSSAAQRLATLSSLSRLPKTQ</sequence>
<comment type="caution">
    <text evidence="1">The sequence shown here is derived from an EMBL/GenBank/DDBJ whole genome shotgun (WGS) entry which is preliminary data.</text>
</comment>
<feature type="non-terminal residue" evidence="1">
    <location>
        <position position="1"/>
    </location>
</feature>
<evidence type="ECO:0000313" key="2">
    <source>
        <dbReference type="Proteomes" id="UP001057452"/>
    </source>
</evidence>
<name>A0ACB9WI74_CHAAC</name>
<proteinExistence type="predicted"/>
<dbReference type="EMBL" id="CM043806">
    <property type="protein sequence ID" value="KAI4813205.1"/>
    <property type="molecule type" value="Genomic_DNA"/>
</dbReference>
<protein>
    <submittedName>
        <fullName evidence="1">Uncharacterized protein</fullName>
    </submittedName>
</protein>
<keyword evidence="2" id="KW-1185">Reference proteome</keyword>
<gene>
    <name evidence="1" type="ORF">KUCAC02_024548</name>
</gene>
<organism evidence="1 2">
    <name type="scientific">Chaenocephalus aceratus</name>
    <name type="common">Blackfin icefish</name>
    <name type="synonym">Chaenichthys aceratus</name>
    <dbReference type="NCBI Taxonomy" id="36190"/>
    <lineage>
        <taxon>Eukaryota</taxon>
        <taxon>Metazoa</taxon>
        <taxon>Chordata</taxon>
        <taxon>Craniata</taxon>
        <taxon>Vertebrata</taxon>
        <taxon>Euteleostomi</taxon>
        <taxon>Actinopterygii</taxon>
        <taxon>Neopterygii</taxon>
        <taxon>Teleostei</taxon>
        <taxon>Neoteleostei</taxon>
        <taxon>Acanthomorphata</taxon>
        <taxon>Eupercaria</taxon>
        <taxon>Perciformes</taxon>
        <taxon>Notothenioidei</taxon>
        <taxon>Channichthyidae</taxon>
        <taxon>Chaenocephalus</taxon>
    </lineage>
</organism>
<evidence type="ECO:0000313" key="1">
    <source>
        <dbReference type="EMBL" id="KAI4813205.1"/>
    </source>
</evidence>